<feature type="domain" description="C2H2-type" evidence="6">
    <location>
        <begin position="1339"/>
        <end position="1366"/>
    </location>
</feature>
<dbReference type="GO" id="GO:0006351">
    <property type="term" value="P:DNA-templated transcription"/>
    <property type="evidence" value="ECO:0007669"/>
    <property type="project" value="InterPro"/>
</dbReference>
<evidence type="ECO:0000256" key="5">
    <source>
        <dbReference type="SAM" id="MobiDB-lite"/>
    </source>
</evidence>
<dbReference type="GO" id="GO:0017056">
    <property type="term" value="F:structural constituent of nuclear pore"/>
    <property type="evidence" value="ECO:0007669"/>
    <property type="project" value="TreeGrafter"/>
</dbReference>
<feature type="region of interest" description="Disordered" evidence="5">
    <location>
        <begin position="1133"/>
        <end position="1159"/>
    </location>
</feature>
<evidence type="ECO:0000259" key="6">
    <source>
        <dbReference type="PROSITE" id="PS50157"/>
    </source>
</evidence>
<feature type="region of interest" description="Disordered" evidence="5">
    <location>
        <begin position="1470"/>
        <end position="1498"/>
    </location>
</feature>
<accession>A0A9W9HQX5</accession>
<dbReference type="InterPro" id="IPR021717">
    <property type="entry name" value="Nucleoporin_Nup160"/>
</dbReference>
<dbReference type="PROSITE" id="PS50157">
    <property type="entry name" value="ZINC_FINGER_C2H2_2"/>
    <property type="match status" value="1"/>
</dbReference>
<dbReference type="Pfam" id="PF23300">
    <property type="entry name" value="HEAT_Nup120"/>
    <property type="match status" value="1"/>
</dbReference>
<organism evidence="7 8">
    <name type="scientific">Penicillium capsulatum</name>
    <dbReference type="NCBI Taxonomy" id="69766"/>
    <lineage>
        <taxon>Eukaryota</taxon>
        <taxon>Fungi</taxon>
        <taxon>Dikarya</taxon>
        <taxon>Ascomycota</taxon>
        <taxon>Pezizomycotina</taxon>
        <taxon>Eurotiomycetes</taxon>
        <taxon>Eurotiomycetidae</taxon>
        <taxon>Eurotiales</taxon>
        <taxon>Aspergillaceae</taxon>
        <taxon>Penicillium</taxon>
    </lineage>
</organism>
<dbReference type="CDD" id="cd12148">
    <property type="entry name" value="fungal_TF_MHR"/>
    <property type="match status" value="1"/>
</dbReference>
<evidence type="ECO:0000313" key="8">
    <source>
        <dbReference type="Proteomes" id="UP001146351"/>
    </source>
</evidence>
<dbReference type="EMBL" id="JAPQKO010000008">
    <property type="protein sequence ID" value="KAJ5151994.1"/>
    <property type="molecule type" value="Genomic_DNA"/>
</dbReference>
<comment type="caution">
    <text evidence="7">The sequence shown here is derived from an EMBL/GenBank/DDBJ whole genome shotgun (WGS) entry which is preliminary data.</text>
</comment>
<keyword evidence="3" id="KW-0539">Nucleus</keyword>
<feature type="region of interest" description="Disordered" evidence="5">
    <location>
        <begin position="1359"/>
        <end position="1384"/>
    </location>
</feature>
<feature type="region of interest" description="Disordered" evidence="5">
    <location>
        <begin position="1210"/>
        <end position="1259"/>
    </location>
</feature>
<dbReference type="PANTHER" id="PTHR21286:SF0">
    <property type="entry name" value="NUCLEAR PORE COMPLEX PROTEIN NUP160"/>
    <property type="match status" value="1"/>
</dbReference>
<dbReference type="OrthoDB" id="67716at2759"/>
<dbReference type="InterPro" id="IPR007219">
    <property type="entry name" value="XnlR_reg_dom"/>
</dbReference>
<reference evidence="7" key="2">
    <citation type="journal article" date="2023" name="IMA Fungus">
        <title>Comparative genomic study of the Penicillium genus elucidates a diverse pangenome and 15 lateral gene transfer events.</title>
        <authorList>
            <person name="Petersen C."/>
            <person name="Sorensen T."/>
            <person name="Nielsen M.R."/>
            <person name="Sondergaard T.E."/>
            <person name="Sorensen J.L."/>
            <person name="Fitzpatrick D.A."/>
            <person name="Frisvad J.C."/>
            <person name="Nielsen K.L."/>
        </authorList>
    </citation>
    <scope>NUCLEOTIDE SEQUENCE</scope>
    <source>
        <strain evidence="7">IBT 21917</strain>
    </source>
</reference>
<protein>
    <recommendedName>
        <fullName evidence="6">C2H2-type domain-containing protein</fullName>
    </recommendedName>
</protein>
<dbReference type="InterPro" id="IPR013087">
    <property type="entry name" value="Znf_C2H2_type"/>
</dbReference>
<dbReference type="InterPro" id="IPR059141">
    <property type="entry name" value="Beta-prop_Nup120_160"/>
</dbReference>
<sequence length="2057" mass="231636">MAKIYKDTRVNLKPFSPATVANISLSPDGAPRRPRFSISAAPEPDTPVAKDEDEFARRYLASQGAVYFRKRRTYPRTFLWRVVNENKVLEIQCADLTKSGTEHHEYNSTLRFHFSDPIIPSGVALADHEDHEVLSVFVITASKQLHTLSLRPEFFRRIDSIDDNVTDWCKSYVPAPLSFSHPHRLHASSPLELFISLDNGALLRLTRRANDDGSHWSPLTFDERTWGASIRGLVKWNAPSSVKHNGRTVDLNAANAIATTSDETYVFAICLNHTLKIWNLATNKLAATKDLLNRPVDPDTVPYTLNPAETSFIRVFNAERALDGGHRFYVVTYSPFEDGRFKFWAVKGGLTSEIIIEDLYADAVFRPVDPDVTGNMFWSIADFQVKAVEEGKGMELWVLWRNHGLYQLYTLHFDLQSLVSDWSTNWVSTTFETHRQEPLPAPTLDDAVDPTEKWLEYLLHPNRYLPEVLETALVVYQEALKPLSSSSSSDTFKKDVPLPEKLCSAIAATVSLRRYTEDEMDYSRYRLDTDAKWRQFWQVADDLNKRRFEPVSLAYDSYFEMPWLLLSDSCAVIRECNSAELLVHNPSSELREAVPMIMDRWRHRNLSSELGNMYEQASFLMKVASNFRKRFSPELEAACRAALEVEIFTEPSSSIADRMETFRERSEFAERVSNKTFDGLIAALNEQIDSDNLPGEVFHAIIDTFPLVFNGKDSELLSTYFGARVSVSGSLESIILTRRILYDILILVTFLDGEVEQGAQSSFDAADLFSTLIDLLREYEMMYWLSSNVRTCSDQPANSSNKASSTPIRAAKRTTTILEELFVTDIKPRQVIGLPQSYTVTLGTGDVLAWVTRQGEVAYPNALAYIQCDLLAKNNIDLAWDFLRFQASTSWATYVKGRLHVAMSEFDTAAIYFRKASHLLSCGKPLGNLHEMSSTLLDLVAMNCFHNGVPKYYQHILSIFEQVRSFSHVAEFASLALQALGSEPWAERDPEYSSIRTDLLSRLFHASLKTCQFDQAYAALARYQDLALQRSSLGSLITSILSVSGPGTAGLKQILRLPTMLVPNIASHIDEILVSLARKQNNASSWLDIDNNEADNAPDYHRILQAYRIARNDYRGAAEIAYRNVQRLRQARDAPSSAVIRSKRQNRETTVPEDDPESKEIRHELLSLINLLASVDKSEAYILVETGPLASVGASPSRQVRRDSQADDDVFMDDADAGSPSLFPSRRRSLSGSVTSHRDSRESVSGGRPSISFKTPTAETPKERIIVTLEHLRREFQSELDRVSRIERGDWEFGLLGDEDEDVDYDETMPPEENLGHVSIAGENSADTNTSNDISVSPYKCSCGASFGRRDLLKRHQNIGHSPVTPSIRHQSSATGLGHDQPQYPVDPVSVDQSESEYRWEIPDLQASSSVVAEQQGEVAGLYSGGQSVFNQQDLLVLEDLEALSHDFGLNTDWYLPTEPSITQIFAGEPAITSLPTPTSPYQTRQRGSRSDQSLSKLPAEREAVAEFGVLTLPILTVTNQHRTRLLQSLSQQSQRASHDGLLPSQHSLTRFINGFFDGFYPHTPVVHIPTFTIDDCEPEILLAMSALGAQYRHEHRKAVALFHAARSILQQKSREIDPEPIHTGTSVGCSTEVSEESRPDRTMCEARCALFLIAFATWQGEESIVKEAFNLQSYLARCVRDAHLEEQSEDLEDTSDWRIWVRRESDRRLKLFSFAFLNLHSVAFGTPPIVLSGEINLRLPCTCLEWIAPNQEKWLLIRKSISQEQMMFQEALSQLIKTPQGQHSTGSQPIPSPLANYILLHALIQRILVTYQVSRLSEGEDHTFMNGQKEAIRNMLHTWTSQWQRAPESSLDPRNPNGPVTFTSTALLGLAYVRLGLDLGSFKILKSRNPKEIAHRLLEMPRLPPGPHLLPAILHATHALSIPVRLGVNFVARSHAFVWSIQHSLCGLEFAIFLSKWLFCISDCQKRRPLDEHESRLVGWISDIAEEGRTSGDEDMWASPADPSACAYLGFAVIKLWARLIRGNEQWAILKVIGDGLDIYADTCEQRLFPPMTSHA</sequence>
<gene>
    <name evidence="7" type="ORF">N7492_010289</name>
</gene>
<evidence type="ECO:0000256" key="1">
    <source>
        <dbReference type="ARBA" id="ARBA00004123"/>
    </source>
</evidence>
<evidence type="ECO:0000256" key="2">
    <source>
        <dbReference type="ARBA" id="ARBA00022448"/>
    </source>
</evidence>
<dbReference type="Pfam" id="PF21486">
    <property type="entry name" value="NUP120_helical"/>
    <property type="match status" value="1"/>
</dbReference>
<dbReference type="Proteomes" id="UP001146351">
    <property type="component" value="Unassembled WGS sequence"/>
</dbReference>
<dbReference type="InterPro" id="IPR048884">
    <property type="entry name" value="Nup120_helical"/>
</dbReference>
<keyword evidence="4" id="KW-0863">Zinc-finger</keyword>
<dbReference type="GO" id="GO:0003677">
    <property type="term" value="F:DNA binding"/>
    <property type="evidence" value="ECO:0007669"/>
    <property type="project" value="InterPro"/>
</dbReference>
<name>A0A9W9HQX5_9EURO</name>
<dbReference type="InterPro" id="IPR011047">
    <property type="entry name" value="Quinoprotein_ADH-like_sf"/>
</dbReference>
<proteinExistence type="predicted"/>
<comment type="subcellular location">
    <subcellularLocation>
        <location evidence="1">Nucleus</location>
    </subcellularLocation>
</comment>
<keyword evidence="4" id="KW-0479">Metal-binding</keyword>
<feature type="compositionally biased region" description="Polar residues" evidence="5">
    <location>
        <begin position="1364"/>
        <end position="1375"/>
    </location>
</feature>
<keyword evidence="2" id="KW-0813">Transport</keyword>
<dbReference type="GO" id="GO:0005643">
    <property type="term" value="C:nuclear pore"/>
    <property type="evidence" value="ECO:0007669"/>
    <property type="project" value="TreeGrafter"/>
</dbReference>
<dbReference type="Pfam" id="PF04082">
    <property type="entry name" value="Fungal_trans"/>
    <property type="match status" value="1"/>
</dbReference>
<dbReference type="GO" id="GO:0008270">
    <property type="term" value="F:zinc ion binding"/>
    <property type="evidence" value="ECO:0007669"/>
    <property type="project" value="UniProtKB-KW"/>
</dbReference>
<evidence type="ECO:0000256" key="3">
    <source>
        <dbReference type="ARBA" id="ARBA00023242"/>
    </source>
</evidence>
<evidence type="ECO:0000256" key="4">
    <source>
        <dbReference type="PROSITE-ProRule" id="PRU00042"/>
    </source>
</evidence>
<keyword evidence="8" id="KW-1185">Reference proteome</keyword>
<reference evidence="7" key="1">
    <citation type="submission" date="2022-11" db="EMBL/GenBank/DDBJ databases">
        <authorList>
            <person name="Petersen C."/>
        </authorList>
    </citation>
    <scope>NUCLEOTIDE SEQUENCE</scope>
    <source>
        <strain evidence="7">IBT 21917</strain>
    </source>
</reference>
<evidence type="ECO:0000313" key="7">
    <source>
        <dbReference type="EMBL" id="KAJ5151994.1"/>
    </source>
</evidence>
<feature type="compositionally biased region" description="Polar residues" evidence="5">
    <location>
        <begin position="1474"/>
        <end position="1496"/>
    </location>
</feature>
<dbReference type="PANTHER" id="PTHR21286">
    <property type="entry name" value="NUCLEAR PORE COMPLEX PROTEIN NUP160"/>
    <property type="match status" value="1"/>
</dbReference>
<keyword evidence="4" id="KW-0862">Zinc</keyword>
<dbReference type="SUPFAM" id="SSF50998">
    <property type="entry name" value="Quinoprotein alcohol dehydrogenase-like"/>
    <property type="match status" value="1"/>
</dbReference>
<dbReference type="Pfam" id="PF11715">
    <property type="entry name" value="Beta-prop_Nup120_160"/>
    <property type="match status" value="1"/>
</dbReference>
<dbReference type="InterPro" id="IPR056548">
    <property type="entry name" value="HEAT_Nup120"/>
</dbReference>